<dbReference type="InterPro" id="IPR018755">
    <property type="entry name" value="Phage_Mu_Gp48"/>
</dbReference>
<reference evidence="2 3" key="1">
    <citation type="submission" date="2019-06" db="EMBL/GenBank/DDBJ databases">
        <authorList>
            <person name="Rodrigo-Torres L."/>
            <person name="Arahal R. D."/>
            <person name="Lucena T."/>
        </authorList>
    </citation>
    <scope>NUCLEOTIDE SEQUENCE [LARGE SCALE GENOMIC DNA]</scope>
    <source>
        <strain evidence="2 3">SW08-7</strain>
    </source>
</reference>
<protein>
    <recommendedName>
        <fullName evidence="5">Phage tail protein</fullName>
    </recommendedName>
</protein>
<dbReference type="AlphaFoldDB" id="A0A564G729"/>
<dbReference type="RefSeq" id="WP_144768426.1">
    <property type="nucleotide sequence ID" value="NZ_BPQI01000144.1"/>
</dbReference>
<proteinExistence type="predicted"/>
<evidence type="ECO:0000313" key="3">
    <source>
        <dbReference type="Proteomes" id="UP000401717"/>
    </source>
</evidence>
<reference evidence="1" key="3">
    <citation type="submission" date="2021-08" db="EMBL/GenBank/DDBJ databases">
        <authorList>
            <person name="Tani A."/>
            <person name="Ola A."/>
            <person name="Ogura Y."/>
            <person name="Katsura K."/>
            <person name="Hayashi T."/>
        </authorList>
    </citation>
    <scope>NUCLEOTIDE SEQUENCE</scope>
    <source>
        <strain evidence="1">DSM 22415</strain>
    </source>
</reference>
<name>A0A564G729_9HYPH</name>
<organism evidence="2 3">
    <name type="scientific">Methylobacterium dankookense</name>
    <dbReference type="NCBI Taxonomy" id="560405"/>
    <lineage>
        <taxon>Bacteria</taxon>
        <taxon>Pseudomonadati</taxon>
        <taxon>Pseudomonadota</taxon>
        <taxon>Alphaproteobacteria</taxon>
        <taxon>Hyphomicrobiales</taxon>
        <taxon>Methylobacteriaceae</taxon>
        <taxon>Methylobacterium</taxon>
    </lineage>
</organism>
<reference evidence="1" key="2">
    <citation type="journal article" date="2021" name="Front. Microbiol.">
        <title>Comprehensive Comparative Genomics and Phenotyping of Methylobacterium Species.</title>
        <authorList>
            <person name="Alessa O."/>
            <person name="Ogura Y."/>
            <person name="Fujitani Y."/>
            <person name="Takami H."/>
            <person name="Hayashi T."/>
            <person name="Sahin N."/>
            <person name="Tani A."/>
        </authorList>
    </citation>
    <scope>NUCLEOTIDE SEQUENCE</scope>
    <source>
        <strain evidence="1">DSM 22415</strain>
    </source>
</reference>
<gene>
    <name evidence="1" type="ORF">IFDJLNFL_4264</name>
    <name evidence="2" type="ORF">MTDSW087_05394</name>
</gene>
<evidence type="ECO:0000313" key="2">
    <source>
        <dbReference type="EMBL" id="VUF15650.1"/>
    </source>
</evidence>
<dbReference type="Proteomes" id="UP000401717">
    <property type="component" value="Unassembled WGS sequence"/>
</dbReference>
<evidence type="ECO:0000313" key="4">
    <source>
        <dbReference type="Proteomes" id="UP001055303"/>
    </source>
</evidence>
<keyword evidence="4" id="KW-1185">Reference proteome</keyword>
<sequence length="237" mass="26923">MEQDRHVRRSGADYAQAWADLLPVGLAWPRDPDSDLMRYVRGQAEIWGGKVDPRAADLLEIESDPRFTLELLGEWERAFGLPDPCIPVVQTIPERHKALVDRITQVGGQSRAFFTGIAARLGYSITITEYHAFQFGLSSFGGSRGKFNPPNMRFVWTIRVTGARLTRFQFGQSSFGRDSFLEIRRAEDLECMFNRLKPAHTKLFFNYQPDVPEVVQTHFEFGASSFGEDPFLRLSSG</sequence>
<dbReference type="EMBL" id="BPQI01000144">
    <property type="protein sequence ID" value="GJD58345.1"/>
    <property type="molecule type" value="Genomic_DNA"/>
</dbReference>
<accession>A0A564G729</accession>
<evidence type="ECO:0008006" key="5">
    <source>
        <dbReference type="Google" id="ProtNLM"/>
    </source>
</evidence>
<evidence type="ECO:0000313" key="1">
    <source>
        <dbReference type="EMBL" id="GJD58345.1"/>
    </source>
</evidence>
<dbReference type="EMBL" id="CABFVH010000063">
    <property type="protein sequence ID" value="VUF15650.1"/>
    <property type="molecule type" value="Genomic_DNA"/>
</dbReference>
<dbReference type="OrthoDB" id="6592844at2"/>
<dbReference type="Proteomes" id="UP001055303">
    <property type="component" value="Unassembled WGS sequence"/>
</dbReference>
<dbReference type="Pfam" id="PF10076">
    <property type="entry name" value="Phage_Mu_Gp48"/>
    <property type="match status" value="1"/>
</dbReference>